<dbReference type="SUPFAM" id="SSF53850">
    <property type="entry name" value="Periplasmic binding protein-like II"/>
    <property type="match status" value="1"/>
</dbReference>
<name>A0A921EPX6_9ACTN</name>
<dbReference type="CDD" id="cd13553">
    <property type="entry name" value="PBP2_NrtA_CpmA_like"/>
    <property type="match status" value="1"/>
</dbReference>
<evidence type="ECO:0000256" key="4">
    <source>
        <dbReference type="ARBA" id="ARBA00022519"/>
    </source>
</evidence>
<gene>
    <name evidence="7" type="ORF">K8V15_11085</name>
</gene>
<protein>
    <submittedName>
        <fullName evidence="7">ABC transporter substrate-binding protein</fullName>
    </submittedName>
</protein>
<dbReference type="InterPro" id="IPR006311">
    <property type="entry name" value="TAT_signal"/>
</dbReference>
<reference evidence="7" key="2">
    <citation type="submission" date="2021-09" db="EMBL/GenBank/DDBJ databases">
        <authorList>
            <person name="Gilroy R."/>
        </authorList>
    </citation>
    <scope>NUCLEOTIDE SEQUENCE</scope>
    <source>
        <strain evidence="7">ChiGjej3B3-7470</strain>
    </source>
</reference>
<proteinExistence type="inferred from homology"/>
<sequence>MPDRRTVLQNAARIGAAATVGGLAVRGGWQALAPQRADAATGLGRELRIGYLPITDATALLIAHDRGLWAEAGAPTAKPVLFRSWDALAQAFVVGEVDVVHLLMPLALQLRLATNAPVKVLGWGHTNGSALVLGAGISDVGQLGGATVAVPYWWSVHSILTQRILTSAGLTPVIGRGARPGEVQLVVMAPAEMVSALAAGQIAGFAVADPFNAAAEIQGIGTVHRLLGDVWRDHACCAVAVRQDLIDRHPDTVHALADGLVAAQGWADAHRDEAAERLSAGGYLPQPVGAIKRALSRPADPGAEHAHWHGEKLGFSAFPHAAYTERLVQLMAGTVVDGDRSFLDQVDPAEAHRQLVEDTFITAALQRAGVAVPDRVEEVSE</sequence>
<keyword evidence="5" id="KW-0472">Membrane</keyword>
<evidence type="ECO:0000256" key="5">
    <source>
        <dbReference type="ARBA" id="ARBA00023136"/>
    </source>
</evidence>
<keyword evidence="2" id="KW-0813">Transport</keyword>
<dbReference type="Gene3D" id="3.40.190.10">
    <property type="entry name" value="Periplasmic binding protein-like II"/>
    <property type="match status" value="2"/>
</dbReference>
<dbReference type="EMBL" id="DYZF01000281">
    <property type="protein sequence ID" value="HJE52498.1"/>
    <property type="molecule type" value="Genomic_DNA"/>
</dbReference>
<evidence type="ECO:0000256" key="1">
    <source>
        <dbReference type="ARBA" id="ARBA00004533"/>
    </source>
</evidence>
<dbReference type="PANTHER" id="PTHR30024:SF43">
    <property type="entry name" value="BLL4572 PROTEIN"/>
    <property type="match status" value="1"/>
</dbReference>
<comment type="caution">
    <text evidence="7">The sequence shown here is derived from an EMBL/GenBank/DDBJ whole genome shotgun (WGS) entry which is preliminary data.</text>
</comment>
<evidence type="ECO:0000256" key="2">
    <source>
        <dbReference type="ARBA" id="ARBA00022448"/>
    </source>
</evidence>
<evidence type="ECO:0000256" key="6">
    <source>
        <dbReference type="ARBA" id="ARBA00024031"/>
    </source>
</evidence>
<comment type="similarity">
    <text evidence="6">Belongs to the CmpA/NrtA family.</text>
</comment>
<dbReference type="InterPro" id="IPR044527">
    <property type="entry name" value="NrtA/CpmA_ABC-bd_dom"/>
</dbReference>
<dbReference type="GO" id="GO:0005886">
    <property type="term" value="C:plasma membrane"/>
    <property type="evidence" value="ECO:0007669"/>
    <property type="project" value="UniProtKB-SubCell"/>
</dbReference>
<dbReference type="AlphaFoldDB" id="A0A921EPX6"/>
<dbReference type="PANTHER" id="PTHR30024">
    <property type="entry name" value="ALIPHATIC SULFONATES-BINDING PROTEIN-RELATED"/>
    <property type="match status" value="1"/>
</dbReference>
<dbReference type="Proteomes" id="UP000712713">
    <property type="component" value="Unassembled WGS sequence"/>
</dbReference>
<keyword evidence="3" id="KW-1003">Cell membrane</keyword>
<evidence type="ECO:0000256" key="3">
    <source>
        <dbReference type="ARBA" id="ARBA00022475"/>
    </source>
</evidence>
<comment type="subcellular location">
    <subcellularLocation>
        <location evidence="1">Cell inner membrane</location>
    </subcellularLocation>
</comment>
<organism evidence="7 8">
    <name type="scientific">Tessaracoccus flavescens</name>
    <dbReference type="NCBI Taxonomy" id="399497"/>
    <lineage>
        <taxon>Bacteria</taxon>
        <taxon>Bacillati</taxon>
        <taxon>Actinomycetota</taxon>
        <taxon>Actinomycetes</taxon>
        <taxon>Propionibacteriales</taxon>
        <taxon>Propionibacteriaceae</taxon>
        <taxon>Tessaracoccus</taxon>
    </lineage>
</organism>
<evidence type="ECO:0000313" key="7">
    <source>
        <dbReference type="EMBL" id="HJE52498.1"/>
    </source>
</evidence>
<dbReference type="PROSITE" id="PS51318">
    <property type="entry name" value="TAT"/>
    <property type="match status" value="1"/>
</dbReference>
<dbReference type="Pfam" id="PF13379">
    <property type="entry name" value="NMT1_2"/>
    <property type="match status" value="1"/>
</dbReference>
<reference evidence="7" key="1">
    <citation type="journal article" date="2021" name="PeerJ">
        <title>Extensive microbial diversity within the chicken gut microbiome revealed by metagenomics and culture.</title>
        <authorList>
            <person name="Gilroy R."/>
            <person name="Ravi A."/>
            <person name="Getino M."/>
            <person name="Pursley I."/>
            <person name="Horton D.L."/>
            <person name="Alikhan N.F."/>
            <person name="Baker D."/>
            <person name="Gharbi K."/>
            <person name="Hall N."/>
            <person name="Watson M."/>
            <person name="Adriaenssens E.M."/>
            <person name="Foster-Nyarko E."/>
            <person name="Jarju S."/>
            <person name="Secka A."/>
            <person name="Antonio M."/>
            <person name="Oren A."/>
            <person name="Chaudhuri R.R."/>
            <person name="La Ragione R."/>
            <person name="Hildebrand F."/>
            <person name="Pallen M.J."/>
        </authorList>
    </citation>
    <scope>NUCLEOTIDE SEQUENCE</scope>
    <source>
        <strain evidence="7">ChiGjej3B3-7470</strain>
    </source>
</reference>
<keyword evidence="4" id="KW-0997">Cell inner membrane</keyword>
<accession>A0A921EPX6</accession>
<evidence type="ECO:0000313" key="8">
    <source>
        <dbReference type="Proteomes" id="UP000712713"/>
    </source>
</evidence>